<dbReference type="AlphaFoldDB" id="A0AAE8HVA3"/>
<reference evidence="1 3" key="1">
    <citation type="submission" date="2016-04" db="EMBL/GenBank/DDBJ databases">
        <title>Complete genome sequencing and analysis of CBMB27, Methylobacterium phyllosphaerae isolated from leaf tissues of rice (Oryza sativa L.).</title>
        <authorList>
            <person name="Lee Y."/>
            <person name="Hwangbo K."/>
            <person name="Chung H."/>
            <person name="Yoo J."/>
            <person name="Kim K.Y."/>
            <person name="Sa T.M."/>
            <person name="Um Y."/>
            <person name="Madhaiyan M."/>
        </authorList>
    </citation>
    <scope>NUCLEOTIDE SEQUENCE [LARGE SCALE GENOMIC DNA]</scope>
    <source>
        <strain evidence="1 3">CBMB27</strain>
    </source>
</reference>
<dbReference type="Proteomes" id="UP000199140">
    <property type="component" value="Unassembled WGS sequence"/>
</dbReference>
<dbReference type="Proteomes" id="UP000185487">
    <property type="component" value="Chromosome"/>
</dbReference>
<evidence type="ECO:0000313" key="4">
    <source>
        <dbReference type="Proteomes" id="UP000199140"/>
    </source>
</evidence>
<name>A0AAE8HVA3_9HYPH</name>
<protein>
    <submittedName>
        <fullName evidence="2">Uncharacterized protein</fullName>
    </submittedName>
</protein>
<dbReference type="RefSeq" id="WP_139231625.1">
    <property type="nucleotide sequence ID" value="NZ_CP015367.1"/>
</dbReference>
<dbReference type="EMBL" id="CP015367">
    <property type="protein sequence ID" value="APT34901.1"/>
    <property type="molecule type" value="Genomic_DNA"/>
</dbReference>
<evidence type="ECO:0000313" key="2">
    <source>
        <dbReference type="EMBL" id="SFH36287.1"/>
    </source>
</evidence>
<sequence>MTTTIELLSEKAAMVRVGTRSINCWVYAVTGDRVREVVDWVDGKSLPMQMVVHWDGGRILAAYLMFGRVAYSHDRLQNINSALTLFQLAWKQAEGFQWLVGEAPKATKAL</sequence>
<accession>A0AAE8HVA3</accession>
<organism evidence="2 4">
    <name type="scientific">Methylobacterium phyllosphaerae</name>
    <dbReference type="NCBI Taxonomy" id="418223"/>
    <lineage>
        <taxon>Bacteria</taxon>
        <taxon>Pseudomonadati</taxon>
        <taxon>Pseudomonadota</taxon>
        <taxon>Alphaproteobacteria</taxon>
        <taxon>Hyphomicrobiales</taxon>
        <taxon>Methylobacteriaceae</taxon>
        <taxon>Methylobacterium</taxon>
    </lineage>
</organism>
<gene>
    <name evidence="1" type="ORF">MCBMB27_05610</name>
    <name evidence="2" type="ORF">SAMN05192567_121111</name>
</gene>
<reference evidence="2 4" key="2">
    <citation type="submission" date="2016-10" db="EMBL/GenBank/DDBJ databases">
        <authorList>
            <person name="Varghese N."/>
            <person name="Submissions S."/>
        </authorList>
    </citation>
    <scope>NUCLEOTIDE SEQUENCE [LARGE SCALE GENOMIC DNA]</scope>
    <source>
        <strain evidence="2 4">CBMB27</strain>
    </source>
</reference>
<proteinExistence type="predicted"/>
<dbReference type="EMBL" id="FOPK01000021">
    <property type="protein sequence ID" value="SFH36287.1"/>
    <property type="molecule type" value="Genomic_DNA"/>
</dbReference>
<keyword evidence="3" id="KW-1185">Reference proteome</keyword>
<evidence type="ECO:0000313" key="3">
    <source>
        <dbReference type="Proteomes" id="UP000185487"/>
    </source>
</evidence>
<dbReference type="KEGG" id="mphy:MCBMB27_05610"/>
<evidence type="ECO:0000313" key="1">
    <source>
        <dbReference type="EMBL" id="APT34901.1"/>
    </source>
</evidence>